<proteinExistence type="predicted"/>
<dbReference type="KEGG" id="srd:SD10_16150"/>
<dbReference type="Proteomes" id="UP000033054">
    <property type="component" value="Chromosome"/>
</dbReference>
<reference evidence="1 2" key="1">
    <citation type="journal article" date="2014" name="Curr. Microbiol.">
        <title>Spirosoma radiotolerans sp. nov., a gamma-radiation-resistant bacterium isolated from gamma ray-irradiated soil.</title>
        <authorList>
            <person name="Lee J.J."/>
            <person name="Srinivasan S."/>
            <person name="Lim S."/>
            <person name="Joe M."/>
            <person name="Im S."/>
            <person name="Bae S.I."/>
            <person name="Park K.R."/>
            <person name="Han J.H."/>
            <person name="Park S.H."/>
            <person name="Joo B.M."/>
            <person name="Park S.J."/>
            <person name="Kim M.K."/>
        </authorList>
    </citation>
    <scope>NUCLEOTIDE SEQUENCE [LARGE SCALE GENOMIC DNA]</scope>
    <source>
        <strain evidence="1 2">DG5A</strain>
    </source>
</reference>
<dbReference type="AlphaFoldDB" id="A0A0E3ZX69"/>
<gene>
    <name evidence="1" type="ORF">SD10_16150</name>
</gene>
<sequence>MTLPSTWASPGLYEFTYPTFVDTPQQICVHFLTPDGQQAFVSYPRHSNRKAAQMIPVSWFETVVMTPLGEQPCLMNFLETLFTGWFTDSCVDYGLGTGGLNELNTYSFSDRQAA</sequence>
<accession>A0A0E3ZX69</accession>
<dbReference type="RefSeq" id="WP_046575053.1">
    <property type="nucleotide sequence ID" value="NZ_CP010429.1"/>
</dbReference>
<name>A0A0E3ZX69_9BACT</name>
<evidence type="ECO:0000313" key="1">
    <source>
        <dbReference type="EMBL" id="AKD56200.1"/>
    </source>
</evidence>
<dbReference type="OrthoDB" id="965428at2"/>
<organism evidence="1 2">
    <name type="scientific">Spirosoma radiotolerans</name>
    <dbReference type="NCBI Taxonomy" id="1379870"/>
    <lineage>
        <taxon>Bacteria</taxon>
        <taxon>Pseudomonadati</taxon>
        <taxon>Bacteroidota</taxon>
        <taxon>Cytophagia</taxon>
        <taxon>Cytophagales</taxon>
        <taxon>Cytophagaceae</taxon>
        <taxon>Spirosoma</taxon>
    </lineage>
</organism>
<dbReference type="PATRIC" id="fig|1379870.5.peg.3509"/>
<keyword evidence="2" id="KW-1185">Reference proteome</keyword>
<dbReference type="EMBL" id="CP010429">
    <property type="protein sequence ID" value="AKD56200.1"/>
    <property type="molecule type" value="Genomic_DNA"/>
</dbReference>
<evidence type="ECO:0000313" key="2">
    <source>
        <dbReference type="Proteomes" id="UP000033054"/>
    </source>
</evidence>
<protein>
    <submittedName>
        <fullName evidence="1">Uncharacterized protein</fullName>
    </submittedName>
</protein>
<dbReference type="HOGENOM" id="CLU_2119583_0_0_10"/>